<evidence type="ECO:0000313" key="1">
    <source>
        <dbReference type="EMBL" id="MBW6399723.1"/>
    </source>
</evidence>
<protein>
    <submittedName>
        <fullName evidence="1">Alpha/beta hydrolase</fullName>
    </submittedName>
</protein>
<dbReference type="EMBL" id="JAHYBZ010000006">
    <property type="protein sequence ID" value="MBW6399723.1"/>
    <property type="molecule type" value="Genomic_DNA"/>
</dbReference>
<evidence type="ECO:0000313" key="2">
    <source>
        <dbReference type="Proteomes" id="UP001196565"/>
    </source>
</evidence>
<dbReference type="RefSeq" id="WP_219764325.1">
    <property type="nucleotide sequence ID" value="NZ_JAHYBZ010000006.1"/>
</dbReference>
<proteinExistence type="predicted"/>
<reference evidence="1 2" key="1">
    <citation type="submission" date="2021-07" db="EMBL/GenBank/DDBJ databases">
        <authorList>
            <person name="So Y."/>
        </authorList>
    </citation>
    <scope>NUCLEOTIDE SEQUENCE [LARGE SCALE GENOMIC DNA]</scope>
    <source>
        <strain evidence="1 2">HJA6</strain>
    </source>
</reference>
<dbReference type="InterPro" id="IPR029058">
    <property type="entry name" value="AB_hydrolase_fold"/>
</dbReference>
<comment type="caution">
    <text evidence="1">The sequence shown here is derived from an EMBL/GenBank/DDBJ whole genome shotgun (WGS) entry which is preliminary data.</text>
</comment>
<dbReference type="SUPFAM" id="SSF53474">
    <property type="entry name" value="alpha/beta-Hydrolases"/>
    <property type="match status" value="1"/>
</dbReference>
<dbReference type="Proteomes" id="UP001196565">
    <property type="component" value="Unassembled WGS sequence"/>
</dbReference>
<dbReference type="Gene3D" id="3.40.50.1820">
    <property type="entry name" value="alpha/beta hydrolase"/>
    <property type="match status" value="1"/>
</dbReference>
<dbReference type="GO" id="GO:0016787">
    <property type="term" value="F:hydrolase activity"/>
    <property type="evidence" value="ECO:0007669"/>
    <property type="project" value="UniProtKB-KW"/>
</dbReference>
<keyword evidence="1" id="KW-0378">Hydrolase</keyword>
<sequence>MLLAPGIALLPATCPPALGQSRVEANDFDPVAVVNGIRIDRATCAALERDDTAIWVEADGQASCLRYYAAGLAAENPVAALWLNGDVLGPRGNDASRRQSGFGPAAMVAQEEALSRRFGVPFIFLGRPGTYGSAGHHHSTRGRPVEAALVDAALNGLKTRYRVGAWALGGHSGGGTLVAEMLARRHDLRCAVISSGAASYRAYLEARGLARPGERLSRFDPSDSIVRIPVDPGRRVFVIGDPRETNVPFATQRLYAERLVAQNIATWLVPLQRATDARHHGLVDFGETATGLCAAGADTPTILHALAAMPEQAARRTN</sequence>
<gene>
    <name evidence="1" type="ORF">KPL78_17820</name>
</gene>
<accession>A0ABS7ABQ6</accession>
<name>A0ABS7ABQ6_9PROT</name>
<organism evidence="1 2">
    <name type="scientific">Roseomonas alba</name>
    <dbReference type="NCBI Taxonomy" id="2846776"/>
    <lineage>
        <taxon>Bacteria</taxon>
        <taxon>Pseudomonadati</taxon>
        <taxon>Pseudomonadota</taxon>
        <taxon>Alphaproteobacteria</taxon>
        <taxon>Acetobacterales</taxon>
        <taxon>Roseomonadaceae</taxon>
        <taxon>Roseomonas</taxon>
    </lineage>
</organism>
<keyword evidence="2" id="KW-1185">Reference proteome</keyword>